<proteinExistence type="predicted"/>
<name>A0A382S3D3_9ZZZZ</name>
<protein>
    <submittedName>
        <fullName evidence="1">Uncharacterized protein</fullName>
    </submittedName>
</protein>
<evidence type="ECO:0000313" key="1">
    <source>
        <dbReference type="EMBL" id="SVD03411.1"/>
    </source>
</evidence>
<dbReference type="EMBL" id="UINC01125520">
    <property type="protein sequence ID" value="SVD03411.1"/>
    <property type="molecule type" value="Genomic_DNA"/>
</dbReference>
<feature type="non-terminal residue" evidence="1">
    <location>
        <position position="1"/>
    </location>
</feature>
<gene>
    <name evidence="1" type="ORF">METZ01_LOCUS356265</name>
</gene>
<reference evidence="1" key="1">
    <citation type="submission" date="2018-05" db="EMBL/GenBank/DDBJ databases">
        <authorList>
            <person name="Lanie J.A."/>
            <person name="Ng W.-L."/>
            <person name="Kazmierczak K.M."/>
            <person name="Andrzejewski T.M."/>
            <person name="Davidsen T.M."/>
            <person name="Wayne K.J."/>
            <person name="Tettelin H."/>
            <person name="Glass J.I."/>
            <person name="Rusch D."/>
            <person name="Podicherti R."/>
            <person name="Tsui H.-C.T."/>
            <person name="Winkler M.E."/>
        </authorList>
    </citation>
    <scope>NUCLEOTIDE SEQUENCE</scope>
</reference>
<organism evidence="1">
    <name type="scientific">marine metagenome</name>
    <dbReference type="NCBI Taxonomy" id="408172"/>
    <lineage>
        <taxon>unclassified sequences</taxon>
        <taxon>metagenomes</taxon>
        <taxon>ecological metagenomes</taxon>
    </lineage>
</organism>
<accession>A0A382S3D3</accession>
<sequence length="35" mass="4058">TTFQLFEAGKTKYPEGDNWSVTRITEEIVDAQLNR</sequence>
<dbReference type="AlphaFoldDB" id="A0A382S3D3"/>